<evidence type="ECO:0000313" key="2">
    <source>
        <dbReference type="EMBL" id="CAK9225548.1"/>
    </source>
</evidence>
<dbReference type="InterPro" id="IPR036938">
    <property type="entry name" value="PAP2/HPO_sf"/>
</dbReference>
<evidence type="ECO:0000313" key="3">
    <source>
        <dbReference type="Proteomes" id="UP001497512"/>
    </source>
</evidence>
<sequence>MAMKLATNLVGCVCILACFSSCVYNASATEVLVDNVITQWNSVAQQVVRTLGVPNQIASRIYSFVHISQYKALQSAYEKRISHPEVAAAYAAHYVLSELFPTQQSPIFDGVINNQVTPLKLSENQTAEAKDNGLAFAIQLLRNRTNDGSQTWADFHPVPPGGPVGEYQFTPNQTYALYPQLAQTTPILIMSPKTFDIYRGPLKIPSQEYDADYNLTITIGNANSPNQTLYEKATAKFWEAGSNTSTIAGQLFNITLAIVGPNLSVNETAELFAKLAISGYDGGIAGWYQKYKYLFWRPITALRQGDPNHKPDPMFTPVLKTPPHPEFPSTHSVVGGGLIVVADFLGIPITKQIKPFIVNTEGYFLPPRTFYSINDVIQEIGLSRVYGGIHFLKSVSNGTQLGLKVGEYVQENFEKVFGKI</sequence>
<organism evidence="2 3">
    <name type="scientific">Sphagnum troendelagicum</name>
    <dbReference type="NCBI Taxonomy" id="128251"/>
    <lineage>
        <taxon>Eukaryota</taxon>
        <taxon>Viridiplantae</taxon>
        <taxon>Streptophyta</taxon>
        <taxon>Embryophyta</taxon>
        <taxon>Bryophyta</taxon>
        <taxon>Sphagnophytina</taxon>
        <taxon>Sphagnopsida</taxon>
        <taxon>Sphagnales</taxon>
        <taxon>Sphagnaceae</taxon>
        <taxon>Sphagnum</taxon>
    </lineage>
</organism>
<dbReference type="Proteomes" id="UP001497512">
    <property type="component" value="Chromosome 5"/>
</dbReference>
<keyword evidence="3" id="KW-1185">Reference proteome</keyword>
<reference evidence="2" key="1">
    <citation type="submission" date="2024-02" db="EMBL/GenBank/DDBJ databases">
        <authorList>
            <consortium name="ELIXIR-Norway"/>
            <consortium name="Elixir Norway"/>
        </authorList>
    </citation>
    <scope>NUCLEOTIDE SEQUENCE</scope>
</reference>
<feature type="chain" id="PRO_5047122960" description="Phosphatidic acid phosphatase type 2/haloperoxidase domain-containing protein" evidence="1">
    <location>
        <begin position="29"/>
        <end position="420"/>
    </location>
</feature>
<dbReference type="SUPFAM" id="SSF48317">
    <property type="entry name" value="Acid phosphatase/Vanadium-dependent haloperoxidase"/>
    <property type="match status" value="1"/>
</dbReference>
<keyword evidence="1" id="KW-0732">Signal</keyword>
<dbReference type="Gene3D" id="1.10.606.20">
    <property type="match status" value="1"/>
</dbReference>
<dbReference type="CDD" id="cd03398">
    <property type="entry name" value="PAP2_haloperoxidase"/>
    <property type="match status" value="1"/>
</dbReference>
<protein>
    <recommendedName>
        <fullName evidence="4">Phosphatidic acid phosphatase type 2/haloperoxidase domain-containing protein</fullName>
    </recommendedName>
</protein>
<feature type="signal peptide" evidence="1">
    <location>
        <begin position="1"/>
        <end position="28"/>
    </location>
</feature>
<evidence type="ECO:0000256" key="1">
    <source>
        <dbReference type="SAM" id="SignalP"/>
    </source>
</evidence>
<proteinExistence type="predicted"/>
<gene>
    <name evidence="2" type="ORF">CSSPTR1EN2_LOCUS17662</name>
</gene>
<evidence type="ECO:0008006" key="4">
    <source>
        <dbReference type="Google" id="ProtNLM"/>
    </source>
</evidence>
<accession>A0ABP0UMC7</accession>
<dbReference type="PANTHER" id="PTHR34599:SF1">
    <property type="entry name" value="PHOSPHATIDIC ACID PHOSPHATASE TYPE 2_HALOPEROXIDASE DOMAIN-CONTAINING PROTEIN"/>
    <property type="match status" value="1"/>
</dbReference>
<name>A0ABP0UMC7_9BRYO</name>
<dbReference type="InterPro" id="IPR052559">
    <property type="entry name" value="V-haloperoxidase"/>
</dbReference>
<dbReference type="EMBL" id="OZ019897">
    <property type="protein sequence ID" value="CAK9225548.1"/>
    <property type="molecule type" value="Genomic_DNA"/>
</dbReference>
<dbReference type="PANTHER" id="PTHR34599">
    <property type="entry name" value="PEROXIDASE-RELATED"/>
    <property type="match status" value="1"/>
</dbReference>